<organism evidence="1 2">
    <name type="scientific">Hyaloscypha bicolor E</name>
    <dbReference type="NCBI Taxonomy" id="1095630"/>
    <lineage>
        <taxon>Eukaryota</taxon>
        <taxon>Fungi</taxon>
        <taxon>Dikarya</taxon>
        <taxon>Ascomycota</taxon>
        <taxon>Pezizomycotina</taxon>
        <taxon>Leotiomycetes</taxon>
        <taxon>Helotiales</taxon>
        <taxon>Hyaloscyphaceae</taxon>
        <taxon>Hyaloscypha</taxon>
        <taxon>Hyaloscypha bicolor</taxon>
    </lineage>
</organism>
<protein>
    <submittedName>
        <fullName evidence="1">Uncharacterized protein</fullName>
    </submittedName>
</protein>
<dbReference type="RefSeq" id="XP_024743743.1">
    <property type="nucleotide sequence ID" value="XM_024882237.1"/>
</dbReference>
<sequence length="100" mass="11133">MPEPPSTAAISTVTSTVASSLSLARLISDIKNTPADVKTCFNLTHRIEADLQTLVNLRARYEMYPLTVPETLKRLDDIVYDPKDGILNVSRLPEGYREDV</sequence>
<gene>
    <name evidence="1" type="ORF">K444DRAFT_623103</name>
</gene>
<dbReference type="AlphaFoldDB" id="A0A2J6TUY2"/>
<dbReference type="Proteomes" id="UP000235371">
    <property type="component" value="Unassembled WGS sequence"/>
</dbReference>
<proteinExistence type="predicted"/>
<dbReference type="EMBL" id="KZ613740">
    <property type="protein sequence ID" value="PMD66839.1"/>
    <property type="molecule type" value="Genomic_DNA"/>
</dbReference>
<keyword evidence="2" id="KW-1185">Reference proteome</keyword>
<evidence type="ECO:0000313" key="2">
    <source>
        <dbReference type="Proteomes" id="UP000235371"/>
    </source>
</evidence>
<name>A0A2J6TUY2_9HELO</name>
<accession>A0A2J6TUY2</accession>
<reference evidence="1 2" key="1">
    <citation type="submission" date="2016-04" db="EMBL/GenBank/DDBJ databases">
        <title>A degradative enzymes factory behind the ericoid mycorrhizal symbiosis.</title>
        <authorList>
            <consortium name="DOE Joint Genome Institute"/>
            <person name="Martino E."/>
            <person name="Morin E."/>
            <person name="Grelet G."/>
            <person name="Kuo A."/>
            <person name="Kohler A."/>
            <person name="Daghino S."/>
            <person name="Barry K."/>
            <person name="Choi C."/>
            <person name="Cichocki N."/>
            <person name="Clum A."/>
            <person name="Copeland A."/>
            <person name="Hainaut M."/>
            <person name="Haridas S."/>
            <person name="Labutti K."/>
            <person name="Lindquist E."/>
            <person name="Lipzen A."/>
            <person name="Khouja H.-R."/>
            <person name="Murat C."/>
            <person name="Ohm R."/>
            <person name="Olson A."/>
            <person name="Spatafora J."/>
            <person name="Veneault-Fourrey C."/>
            <person name="Henrissat B."/>
            <person name="Grigoriev I."/>
            <person name="Martin F."/>
            <person name="Perotto S."/>
        </authorList>
    </citation>
    <scope>NUCLEOTIDE SEQUENCE [LARGE SCALE GENOMIC DNA]</scope>
    <source>
        <strain evidence="1 2">E</strain>
    </source>
</reference>
<dbReference type="GeneID" id="36590314"/>
<dbReference type="InParanoid" id="A0A2J6TUY2"/>
<dbReference type="OrthoDB" id="5240423at2759"/>
<evidence type="ECO:0000313" key="1">
    <source>
        <dbReference type="EMBL" id="PMD66839.1"/>
    </source>
</evidence>